<evidence type="ECO:0000313" key="1">
    <source>
        <dbReference type="EMBL" id="VDZ97585.1"/>
    </source>
</evidence>
<evidence type="ECO:0000313" key="2">
    <source>
        <dbReference type="Proteomes" id="UP000282086"/>
    </source>
</evidence>
<reference evidence="1 2" key="1">
    <citation type="submission" date="2018-12" db="EMBL/GenBank/DDBJ databases">
        <authorList>
            <consortium name="Pathogen Informatics"/>
        </authorList>
    </citation>
    <scope>NUCLEOTIDE SEQUENCE [LARGE SCALE GENOMIC DNA]</scope>
    <source>
        <strain evidence="1 2">NCTC129</strain>
    </source>
</reference>
<accession>A0A447N2Q5</accession>
<proteinExistence type="predicted"/>
<dbReference type="Proteomes" id="UP000282086">
    <property type="component" value="Chromosome"/>
</dbReference>
<organism evidence="1 2">
    <name type="scientific">Salmonella enterica I</name>
    <dbReference type="NCBI Taxonomy" id="59201"/>
    <lineage>
        <taxon>Bacteria</taxon>
        <taxon>Pseudomonadati</taxon>
        <taxon>Pseudomonadota</taxon>
        <taxon>Gammaproteobacteria</taxon>
        <taxon>Enterobacterales</taxon>
        <taxon>Enterobacteriaceae</taxon>
        <taxon>Salmonella</taxon>
    </lineage>
</organism>
<dbReference type="EMBL" id="LR134140">
    <property type="protein sequence ID" value="VDZ97585.1"/>
    <property type="molecule type" value="Genomic_DNA"/>
</dbReference>
<gene>
    <name evidence="1" type="ORF">NCTC129_03809</name>
</gene>
<sequence length="73" mass="7942">MASPSHQRGDQTAVVVQGRMARIVLFRQAGIGIRHAKTVANTKPGGGVENRFAVIDKQRFLCAYSRFLSDSAP</sequence>
<name>A0A447N2Q5_SALET</name>
<dbReference type="AlphaFoldDB" id="A0A447N2Q5"/>
<protein>
    <submittedName>
        <fullName evidence="1">Uncharacterized protein</fullName>
    </submittedName>
</protein>